<protein>
    <recommendedName>
        <fullName evidence="5">GTP-binding protein</fullName>
    </recommendedName>
</protein>
<keyword evidence="2" id="KW-0342">GTP-binding</keyword>
<evidence type="ECO:0008006" key="5">
    <source>
        <dbReference type="Google" id="ProtNLM"/>
    </source>
</evidence>
<evidence type="ECO:0000313" key="3">
    <source>
        <dbReference type="EMBL" id="UYP48213.1"/>
    </source>
</evidence>
<reference evidence="3" key="1">
    <citation type="submission" date="2022-09" db="EMBL/GenBank/DDBJ databases">
        <title>Actin cytoskeleton and complex cell architecture in an #Asgard archaeon.</title>
        <authorList>
            <person name="Ponce Toledo R.I."/>
            <person name="Schleper C."/>
            <person name="Rodrigues Oliveira T."/>
            <person name="Wollweber F."/>
            <person name="Xu J."/>
            <person name="Rittmann S."/>
            <person name="Klingl A."/>
            <person name="Pilhofer M."/>
        </authorList>
    </citation>
    <scope>NUCLEOTIDE SEQUENCE</scope>
    <source>
        <strain evidence="3">B-35</strain>
    </source>
</reference>
<dbReference type="InterPro" id="IPR006762">
    <property type="entry name" value="Gtr1_RagA"/>
</dbReference>
<proteinExistence type="predicted"/>
<dbReference type="Pfam" id="PF04670">
    <property type="entry name" value="Gtr1_RagA"/>
    <property type="match status" value="1"/>
</dbReference>
<dbReference type="Proteomes" id="UP001208689">
    <property type="component" value="Chromosome"/>
</dbReference>
<dbReference type="PANTHER" id="PTHR11259">
    <property type="entry name" value="RAS-RELATED GTP BINDING RAG/GTR YEAST"/>
    <property type="match status" value="1"/>
</dbReference>
<keyword evidence="4" id="KW-1185">Reference proteome</keyword>
<gene>
    <name evidence="3" type="ORF">NEF87_004498</name>
</gene>
<dbReference type="Gene3D" id="3.40.50.300">
    <property type="entry name" value="P-loop containing nucleotide triphosphate hydrolases"/>
    <property type="match status" value="1"/>
</dbReference>
<dbReference type="SUPFAM" id="SSF52540">
    <property type="entry name" value="P-loop containing nucleoside triphosphate hydrolases"/>
    <property type="match status" value="1"/>
</dbReference>
<dbReference type="InterPro" id="IPR027417">
    <property type="entry name" value="P-loop_NTPase"/>
</dbReference>
<dbReference type="PANTHER" id="PTHR11259:SF2">
    <property type="entry name" value="GH16429P"/>
    <property type="match status" value="1"/>
</dbReference>
<organism evidence="3 4">
    <name type="scientific">Candidatus Lokiarchaeum ossiferum</name>
    <dbReference type="NCBI Taxonomy" id="2951803"/>
    <lineage>
        <taxon>Archaea</taxon>
        <taxon>Promethearchaeati</taxon>
        <taxon>Promethearchaeota</taxon>
        <taxon>Promethearchaeia</taxon>
        <taxon>Promethearchaeales</taxon>
        <taxon>Promethearchaeaceae</taxon>
        <taxon>Candidatus Lokiarchaeum</taxon>
    </lineage>
</organism>
<accession>A0ABY6HXV4</accession>
<sequence>MPIRKLPILGIAGGGKTSLILTLRREFKTLEKAIKPTKGIERSKLKFLDSDIVVWDFGGQEKYRESYKKKAETYFSGIEELFFVIDFQDQDAMTESMTFFGDIKESILEYSPDATINLLINKFDPGFEASEDHIKMYETLQKKFLELSQPLNIRIAKTSIFNPINVIRAFSKPIFQNTTLYDNFQILFMEFINKGNGCDFIMIFTKNLMEIGNYFNPAINQQQMRDISHEIFKTFTEKQLNLSQISLQVKEITLYMIAFEIGEEPFYFTFGYDSTKILDASPLIMDSFNLLEDIKKLMNYF</sequence>
<evidence type="ECO:0000313" key="4">
    <source>
        <dbReference type="Proteomes" id="UP001208689"/>
    </source>
</evidence>
<name>A0ABY6HXV4_9ARCH</name>
<evidence type="ECO:0000256" key="2">
    <source>
        <dbReference type="ARBA" id="ARBA00023134"/>
    </source>
</evidence>
<evidence type="ECO:0000256" key="1">
    <source>
        <dbReference type="ARBA" id="ARBA00022741"/>
    </source>
</evidence>
<dbReference type="EMBL" id="CP104013">
    <property type="protein sequence ID" value="UYP48213.1"/>
    <property type="molecule type" value="Genomic_DNA"/>
</dbReference>
<keyword evidence="1" id="KW-0547">Nucleotide-binding</keyword>